<dbReference type="PANTHER" id="PTHR43244">
    <property type="match status" value="1"/>
</dbReference>
<dbReference type="InterPro" id="IPR036661">
    <property type="entry name" value="Luciferase-like_sf"/>
</dbReference>
<dbReference type="RefSeq" id="WP_339575433.1">
    <property type="nucleotide sequence ID" value="NZ_JBBIAA010000015.1"/>
</dbReference>
<protein>
    <submittedName>
        <fullName evidence="3">LLM class flavin-dependent oxidoreductase</fullName>
    </submittedName>
</protein>
<dbReference type="SUPFAM" id="SSF51679">
    <property type="entry name" value="Bacterial luciferase-like"/>
    <property type="match status" value="1"/>
</dbReference>
<reference evidence="3 4" key="1">
    <citation type="journal article" date="2017" name="Int. J. Syst. Evol. Microbiol.">
        <title>Pseudokineococcus basanitobsidens sp. nov., isolated from volcanic rock.</title>
        <authorList>
            <person name="Lee D.W."/>
            <person name="Park M.Y."/>
            <person name="Kim J.J."/>
            <person name="Kim B.S."/>
        </authorList>
    </citation>
    <scope>NUCLEOTIDE SEQUENCE [LARGE SCALE GENOMIC DNA]</scope>
    <source>
        <strain evidence="3 4">DSM 103726</strain>
    </source>
</reference>
<keyword evidence="4" id="KW-1185">Reference proteome</keyword>
<dbReference type="EMBL" id="JBBIAA010000015">
    <property type="protein sequence ID" value="MEJ5946049.1"/>
    <property type="molecule type" value="Genomic_DNA"/>
</dbReference>
<dbReference type="InterPro" id="IPR050564">
    <property type="entry name" value="F420-G6PD/mer"/>
</dbReference>
<dbReference type="Gene3D" id="3.20.20.30">
    <property type="entry name" value="Luciferase-like domain"/>
    <property type="match status" value="1"/>
</dbReference>
<keyword evidence="1" id="KW-0560">Oxidoreductase</keyword>
<dbReference type="Proteomes" id="UP001387100">
    <property type="component" value="Unassembled WGS sequence"/>
</dbReference>
<proteinExistence type="predicted"/>
<evidence type="ECO:0000256" key="1">
    <source>
        <dbReference type="ARBA" id="ARBA00023002"/>
    </source>
</evidence>
<dbReference type="Pfam" id="PF00296">
    <property type="entry name" value="Bac_luciferase"/>
    <property type="match status" value="1"/>
</dbReference>
<feature type="domain" description="Luciferase-like" evidence="2">
    <location>
        <begin position="17"/>
        <end position="334"/>
    </location>
</feature>
<organism evidence="3 4">
    <name type="scientific">Pseudokineococcus basanitobsidens</name>
    <dbReference type="NCBI Taxonomy" id="1926649"/>
    <lineage>
        <taxon>Bacteria</taxon>
        <taxon>Bacillati</taxon>
        <taxon>Actinomycetota</taxon>
        <taxon>Actinomycetes</taxon>
        <taxon>Kineosporiales</taxon>
        <taxon>Kineosporiaceae</taxon>
        <taxon>Pseudokineococcus</taxon>
    </lineage>
</organism>
<dbReference type="InterPro" id="IPR011251">
    <property type="entry name" value="Luciferase-like_dom"/>
</dbReference>
<dbReference type="CDD" id="cd01097">
    <property type="entry name" value="Tetrahydromethanopterin_reductase"/>
    <property type="match status" value="1"/>
</dbReference>
<name>A0ABU8RLY5_9ACTN</name>
<comment type="caution">
    <text evidence="3">The sequence shown here is derived from an EMBL/GenBank/DDBJ whole genome shotgun (WGS) entry which is preliminary data.</text>
</comment>
<accession>A0ABU8RLY5</accession>
<evidence type="ECO:0000313" key="4">
    <source>
        <dbReference type="Proteomes" id="UP001387100"/>
    </source>
</evidence>
<dbReference type="PANTHER" id="PTHR43244:SF1">
    <property type="entry name" value="5,10-METHYLENETETRAHYDROMETHANOPTERIN REDUCTASE"/>
    <property type="match status" value="1"/>
</dbReference>
<evidence type="ECO:0000313" key="3">
    <source>
        <dbReference type="EMBL" id="MEJ5946049.1"/>
    </source>
</evidence>
<gene>
    <name evidence="3" type="ORF">WDZ17_12180</name>
</gene>
<sequence>MHLAVDLGHRSSAAGEDDPWAPVRLAQEAERLGYRVAWASEAYGTDAVTVLTAVAARTSTIDVGSAVLQLPARSAAMTAMTTASLDALSGGRFRLGLGVSGPQVSEGWHGVRFAAPLGRTREYVAVVRQALRREQVRADGPHLVLPLPDGPGKALRLSVRPLRPDVPVYLAAVGPRNLELAGEVADGWLGVIVAPEHLPESLSHLRAGQARSRREQGGAGGARPFDVVASVPALPSSGATAAEQDDAGDLAPLRARLALYVGGMGSREQNFYHALAVGLGHEREADLVQDLYLDRRHREAAAAVPRALVEATSLLGPPAAVRDRLAAYADAGATTLSVLPEGRDEAERVAVLRTVADALAASGRGS</sequence>
<evidence type="ECO:0000259" key="2">
    <source>
        <dbReference type="Pfam" id="PF00296"/>
    </source>
</evidence>